<keyword evidence="7" id="KW-0130">Cell adhesion</keyword>
<feature type="domain" description="Cadherin" evidence="13">
    <location>
        <begin position="191"/>
        <end position="294"/>
    </location>
</feature>
<keyword evidence="9 12" id="KW-0472">Membrane</keyword>
<evidence type="ECO:0000256" key="11">
    <source>
        <dbReference type="PROSITE-ProRule" id="PRU00043"/>
    </source>
</evidence>
<dbReference type="PRINTS" id="PR00205">
    <property type="entry name" value="CADHERIN"/>
</dbReference>
<keyword evidence="10" id="KW-0325">Glycoprotein</keyword>
<comment type="subcellular location">
    <subcellularLocation>
        <location evidence="1">Cell membrane</location>
        <topology evidence="1">Single-pass type I membrane protein</topology>
    </subcellularLocation>
</comment>
<reference evidence="14" key="1">
    <citation type="submission" date="2025-08" db="UniProtKB">
        <authorList>
            <consortium name="Ensembl"/>
        </authorList>
    </citation>
    <scope>IDENTIFICATION</scope>
</reference>
<feature type="domain" description="Cadherin" evidence="13">
    <location>
        <begin position="16"/>
        <end position="74"/>
    </location>
</feature>
<proteinExistence type="predicted"/>
<dbReference type="Proteomes" id="UP000694559">
    <property type="component" value="Unplaced"/>
</dbReference>
<dbReference type="Pfam" id="PF16492">
    <property type="entry name" value="Cadherin_C_2"/>
    <property type="match status" value="1"/>
</dbReference>
<evidence type="ECO:0000259" key="13">
    <source>
        <dbReference type="PROSITE" id="PS50268"/>
    </source>
</evidence>
<dbReference type="FunFam" id="2.60.40.60:FF:000004">
    <property type="entry name" value="Protocadherin 1 gamma 2"/>
    <property type="match status" value="1"/>
</dbReference>
<dbReference type="PANTHER" id="PTHR24028">
    <property type="entry name" value="CADHERIN-87A"/>
    <property type="match status" value="1"/>
</dbReference>
<dbReference type="Pfam" id="PF00028">
    <property type="entry name" value="Cadherin"/>
    <property type="match status" value="3"/>
</dbReference>
<dbReference type="SUPFAM" id="SSF49313">
    <property type="entry name" value="Cadherin-like"/>
    <property type="match status" value="3"/>
</dbReference>
<accession>A0A8C6VRR4</accession>
<dbReference type="InterPro" id="IPR032455">
    <property type="entry name" value="Cadherin_C"/>
</dbReference>
<evidence type="ECO:0000256" key="4">
    <source>
        <dbReference type="ARBA" id="ARBA00022729"/>
    </source>
</evidence>
<evidence type="ECO:0000256" key="3">
    <source>
        <dbReference type="ARBA" id="ARBA00022692"/>
    </source>
</evidence>
<evidence type="ECO:0000256" key="7">
    <source>
        <dbReference type="ARBA" id="ARBA00022889"/>
    </source>
</evidence>
<feature type="domain" description="Cadherin" evidence="13">
    <location>
        <begin position="75"/>
        <end position="184"/>
    </location>
</feature>
<dbReference type="InterPro" id="IPR050174">
    <property type="entry name" value="Protocadherin/Cadherin-CA"/>
</dbReference>
<reference evidence="14" key="2">
    <citation type="submission" date="2025-09" db="UniProtKB">
        <authorList>
            <consortium name="Ensembl"/>
        </authorList>
    </citation>
    <scope>IDENTIFICATION</scope>
</reference>
<dbReference type="Gene3D" id="2.60.40.60">
    <property type="entry name" value="Cadherins"/>
    <property type="match status" value="3"/>
</dbReference>
<dbReference type="GO" id="GO:0005509">
    <property type="term" value="F:calcium ion binding"/>
    <property type="evidence" value="ECO:0007669"/>
    <property type="project" value="UniProtKB-UniRule"/>
</dbReference>
<dbReference type="PROSITE" id="PS50268">
    <property type="entry name" value="CADHERIN_2"/>
    <property type="match status" value="3"/>
</dbReference>
<evidence type="ECO:0000256" key="5">
    <source>
        <dbReference type="ARBA" id="ARBA00022737"/>
    </source>
</evidence>
<evidence type="ECO:0000256" key="8">
    <source>
        <dbReference type="ARBA" id="ARBA00022989"/>
    </source>
</evidence>
<evidence type="ECO:0000256" key="2">
    <source>
        <dbReference type="ARBA" id="ARBA00022475"/>
    </source>
</evidence>
<keyword evidence="6 11" id="KW-0106">Calcium</keyword>
<evidence type="ECO:0000256" key="1">
    <source>
        <dbReference type="ARBA" id="ARBA00004251"/>
    </source>
</evidence>
<dbReference type="FunFam" id="2.60.40.60:FF:000001">
    <property type="entry name" value="Protocadherin alpha 2"/>
    <property type="match status" value="1"/>
</dbReference>
<dbReference type="SMART" id="SM00112">
    <property type="entry name" value="CA"/>
    <property type="match status" value="3"/>
</dbReference>
<dbReference type="CDD" id="cd11304">
    <property type="entry name" value="Cadherin_repeat"/>
    <property type="match status" value="3"/>
</dbReference>
<dbReference type="PROSITE" id="PS00232">
    <property type="entry name" value="CADHERIN_1"/>
    <property type="match status" value="2"/>
</dbReference>
<evidence type="ECO:0000256" key="12">
    <source>
        <dbReference type="SAM" id="Phobius"/>
    </source>
</evidence>
<feature type="transmembrane region" description="Helical" evidence="12">
    <location>
        <begin position="312"/>
        <end position="335"/>
    </location>
</feature>
<dbReference type="OrthoDB" id="6252479at2759"/>
<keyword evidence="15" id="KW-1185">Reference proteome</keyword>
<dbReference type="GO" id="GO:0007156">
    <property type="term" value="P:homophilic cell adhesion via plasma membrane adhesion molecules"/>
    <property type="evidence" value="ECO:0007669"/>
    <property type="project" value="InterPro"/>
</dbReference>
<keyword evidence="3 12" id="KW-0812">Transmembrane</keyword>
<dbReference type="AlphaFoldDB" id="A0A8C6VRR4"/>
<dbReference type="OMA" id="EMSEYNI"/>
<dbReference type="InterPro" id="IPR002126">
    <property type="entry name" value="Cadherin-like_dom"/>
</dbReference>
<dbReference type="GO" id="GO:0005886">
    <property type="term" value="C:plasma membrane"/>
    <property type="evidence" value="ECO:0007669"/>
    <property type="project" value="UniProtKB-SubCell"/>
</dbReference>
<evidence type="ECO:0000313" key="15">
    <source>
        <dbReference type="Proteomes" id="UP000694559"/>
    </source>
</evidence>
<evidence type="ECO:0000256" key="6">
    <source>
        <dbReference type="ARBA" id="ARBA00022837"/>
    </source>
</evidence>
<evidence type="ECO:0000256" key="10">
    <source>
        <dbReference type="ARBA" id="ARBA00023180"/>
    </source>
</evidence>
<keyword evidence="2" id="KW-1003">Cell membrane</keyword>
<name>A0A8C6VRR4_NAJNA</name>
<dbReference type="InterPro" id="IPR015919">
    <property type="entry name" value="Cadherin-like_sf"/>
</dbReference>
<organism evidence="14 15">
    <name type="scientific">Naja naja</name>
    <name type="common">Indian cobra</name>
    <dbReference type="NCBI Taxonomy" id="35670"/>
    <lineage>
        <taxon>Eukaryota</taxon>
        <taxon>Metazoa</taxon>
        <taxon>Chordata</taxon>
        <taxon>Craniata</taxon>
        <taxon>Vertebrata</taxon>
        <taxon>Euteleostomi</taxon>
        <taxon>Lepidosauria</taxon>
        <taxon>Squamata</taxon>
        <taxon>Bifurcata</taxon>
        <taxon>Unidentata</taxon>
        <taxon>Episquamata</taxon>
        <taxon>Toxicofera</taxon>
        <taxon>Serpentes</taxon>
        <taxon>Colubroidea</taxon>
        <taxon>Elapidae</taxon>
        <taxon>Elapinae</taxon>
        <taxon>Naja</taxon>
    </lineage>
</organism>
<sequence length="437" mass="48792">MIITTCNTEKNLPFILKLTENNYYQLVTQQPLDREETPQYNITITATDQGSPRLTSVTVISILLSDVNDNPPMFERGFYDLHLRENNIPGLLIGSVYAVDMDTEENAKVTYSLLFGKIREEPASSYISINSETGNLYAIRSMDYEDIQDFQVMVRAVDKGSPPLSSETMVRVLITDENDNVPFILCPLQNSSSPSNDLVPRGAETGYLVTKVVAVDRDSGQNSWLSYQLLKATDPSLFAVGTQNGEVKTMRPVNIRDSFKHTLIVAVRDNGHPPQSASATLRILLVDGFSDPYMKMMDNPKGEILQEGDHTLTLYLIICLVAISSIFLLSVMVFIATKIQKRRKFVGSSASNFPEGPNLQDKCVDPNSGTSSQAYSYEVCLADGSLSSEFKFLRPFFPVFTMEHQRTVLNPHIGNECCDLPNQLEEREHISQVSIIC</sequence>
<dbReference type="Ensembl" id="ENSNNAT00000009301.1">
    <property type="protein sequence ID" value="ENSNNAP00000008865.1"/>
    <property type="gene ID" value="ENSNNAG00000005963.1"/>
</dbReference>
<dbReference type="InterPro" id="IPR020894">
    <property type="entry name" value="Cadherin_CS"/>
</dbReference>
<keyword evidence="4" id="KW-0732">Signal</keyword>
<dbReference type="GeneTree" id="ENSGT00940000161193"/>
<keyword evidence="8 12" id="KW-1133">Transmembrane helix</keyword>
<dbReference type="PANTHER" id="PTHR24028:SF118">
    <property type="entry name" value="PROTOCADHERIN BETA-1"/>
    <property type="match status" value="1"/>
</dbReference>
<keyword evidence="5" id="KW-0677">Repeat</keyword>
<evidence type="ECO:0000256" key="9">
    <source>
        <dbReference type="ARBA" id="ARBA00023136"/>
    </source>
</evidence>
<protein>
    <recommendedName>
        <fullName evidence="13">Cadherin domain-containing protein</fullName>
    </recommendedName>
</protein>
<evidence type="ECO:0000313" key="14">
    <source>
        <dbReference type="Ensembl" id="ENSNNAP00000008865.1"/>
    </source>
</evidence>